<organism evidence="1">
    <name type="scientific">Siphoviridae sp. ctYWp4</name>
    <dbReference type="NCBI Taxonomy" id="2826377"/>
    <lineage>
        <taxon>Viruses</taxon>
        <taxon>Duplodnaviria</taxon>
        <taxon>Heunggongvirae</taxon>
        <taxon>Uroviricota</taxon>
        <taxon>Caudoviricetes</taxon>
    </lineage>
</organism>
<evidence type="ECO:0008006" key="2">
    <source>
        <dbReference type="Google" id="ProtNLM"/>
    </source>
</evidence>
<proteinExistence type="predicted"/>
<sequence length="268" mass="29540">MDVKTLETVSTVPTVNSNQTIPLVDSNGNITRITLESFRKAVTGGLDLNAIEDGIFIMYHRADDNYPLMVKPNQWPGLESGGEVADGVVIFEGGRHLVVAPTQADALPWSSAVVQADSQNYRNDDNYAAEVSGNNRLAAMLDFDGRQHTDAAIRASSDVHVTNTAAYAPGYCRLYSRANSKGKGLTAGYWWLPSVGELLMMYANKTKINYALSLIKGAQQLDTSWYWASTEFSSANAWYLRFGDGSLNYWGSKVQDKRHVRPVSAFLR</sequence>
<name>A0A8S5N1U4_9CAUD</name>
<dbReference type="EMBL" id="BK015044">
    <property type="protein sequence ID" value="DAD88629.1"/>
    <property type="molecule type" value="Genomic_DNA"/>
</dbReference>
<protein>
    <recommendedName>
        <fullName evidence="2">DUF1566 domain-containing protein</fullName>
    </recommendedName>
</protein>
<evidence type="ECO:0000313" key="1">
    <source>
        <dbReference type="EMBL" id="DAD88629.1"/>
    </source>
</evidence>
<accession>A0A8S5N1U4</accession>
<reference evidence="1" key="1">
    <citation type="journal article" date="2021" name="Proc. Natl. Acad. Sci. U.S.A.">
        <title>A Catalog of Tens of Thousands of Viruses from Human Metagenomes Reveals Hidden Associations with Chronic Diseases.</title>
        <authorList>
            <person name="Tisza M.J."/>
            <person name="Buck C.B."/>
        </authorList>
    </citation>
    <scope>NUCLEOTIDE SEQUENCE</scope>
    <source>
        <strain evidence="1">CtYWp4</strain>
    </source>
</reference>